<dbReference type="Pfam" id="PF13815">
    <property type="entry name" value="Dzip-like_N"/>
    <property type="match status" value="1"/>
</dbReference>
<evidence type="ECO:0000256" key="3">
    <source>
        <dbReference type="ARBA" id="ARBA00009131"/>
    </source>
</evidence>
<comment type="similarity">
    <text evidence="3">Belongs to the DZIP C2H2-type zinc-finger protein family.</text>
</comment>
<dbReference type="EMBL" id="OB661064">
    <property type="protein sequence ID" value="CAD7227195.1"/>
    <property type="molecule type" value="Genomic_DNA"/>
</dbReference>
<feature type="transmembrane region" description="Helical" evidence="13">
    <location>
        <begin position="603"/>
        <end position="629"/>
    </location>
</feature>
<feature type="coiled-coil region" evidence="11">
    <location>
        <begin position="192"/>
        <end position="233"/>
    </location>
</feature>
<dbReference type="GO" id="GO:0036064">
    <property type="term" value="C:ciliary basal body"/>
    <property type="evidence" value="ECO:0007669"/>
    <property type="project" value="TreeGrafter"/>
</dbReference>
<keyword evidence="7" id="KW-0862">Zinc</keyword>
<dbReference type="GO" id="GO:0005737">
    <property type="term" value="C:cytoplasm"/>
    <property type="evidence" value="ECO:0007669"/>
    <property type="project" value="TreeGrafter"/>
</dbReference>
<feature type="coiled-coil region" evidence="11">
    <location>
        <begin position="281"/>
        <end position="308"/>
    </location>
</feature>
<keyword evidence="13" id="KW-0812">Transmembrane</keyword>
<evidence type="ECO:0000256" key="7">
    <source>
        <dbReference type="ARBA" id="ARBA00022833"/>
    </source>
</evidence>
<dbReference type="PROSITE" id="PS50157">
    <property type="entry name" value="ZINC_FINGER_C2H2_2"/>
    <property type="match status" value="1"/>
</dbReference>
<accession>A0A7R8ZKF7</accession>
<dbReference type="AlphaFoldDB" id="A0A7R8ZKF7"/>
<reference evidence="14" key="1">
    <citation type="submission" date="2020-11" db="EMBL/GenBank/DDBJ databases">
        <authorList>
            <person name="Tran Van P."/>
        </authorList>
    </citation>
    <scope>NUCLEOTIDE SEQUENCE</scope>
</reference>
<evidence type="ECO:0000256" key="1">
    <source>
        <dbReference type="ARBA" id="ARBA00004114"/>
    </source>
</evidence>
<evidence type="ECO:0000256" key="8">
    <source>
        <dbReference type="ARBA" id="ARBA00023054"/>
    </source>
</evidence>
<evidence type="ECO:0000256" key="10">
    <source>
        <dbReference type="ARBA" id="ARBA00023273"/>
    </source>
</evidence>
<dbReference type="InterPro" id="IPR013087">
    <property type="entry name" value="Znf_C2H2_type"/>
</dbReference>
<keyword evidence="6" id="KW-0863">Zinc-finger</keyword>
<dbReference type="Pfam" id="PF25977">
    <property type="entry name" value="DZIP1"/>
    <property type="match status" value="1"/>
</dbReference>
<protein>
    <submittedName>
        <fullName evidence="14">Uncharacterized protein</fullName>
    </submittedName>
</protein>
<dbReference type="PROSITE" id="PS00028">
    <property type="entry name" value="ZINC_FINGER_C2H2_1"/>
    <property type="match status" value="1"/>
</dbReference>
<evidence type="ECO:0000256" key="13">
    <source>
        <dbReference type="SAM" id="Phobius"/>
    </source>
</evidence>
<feature type="region of interest" description="Disordered" evidence="12">
    <location>
        <begin position="972"/>
        <end position="994"/>
    </location>
</feature>
<feature type="region of interest" description="Disordered" evidence="12">
    <location>
        <begin position="891"/>
        <end position="935"/>
    </location>
</feature>
<evidence type="ECO:0000256" key="11">
    <source>
        <dbReference type="SAM" id="Coils"/>
    </source>
</evidence>
<evidence type="ECO:0000313" key="14">
    <source>
        <dbReference type="EMBL" id="CAD7227195.1"/>
    </source>
</evidence>
<feature type="transmembrane region" description="Helical" evidence="13">
    <location>
        <begin position="668"/>
        <end position="689"/>
    </location>
</feature>
<evidence type="ECO:0000256" key="5">
    <source>
        <dbReference type="ARBA" id="ARBA00022723"/>
    </source>
</evidence>
<evidence type="ECO:0000256" key="9">
    <source>
        <dbReference type="ARBA" id="ARBA00023212"/>
    </source>
</evidence>
<keyword evidence="4" id="KW-0963">Cytoplasm</keyword>
<feature type="region of interest" description="Disordered" evidence="12">
    <location>
        <begin position="848"/>
        <end position="867"/>
    </location>
</feature>
<dbReference type="InterPro" id="IPR051241">
    <property type="entry name" value="DZIP_RILPL"/>
</dbReference>
<proteinExistence type="inferred from homology"/>
<dbReference type="InterPro" id="IPR032714">
    <property type="entry name" value="DZIP1_N"/>
</dbReference>
<evidence type="ECO:0000256" key="4">
    <source>
        <dbReference type="ARBA" id="ARBA00022490"/>
    </source>
</evidence>
<keyword evidence="10" id="KW-0966">Cell projection</keyword>
<dbReference type="GO" id="GO:0005814">
    <property type="term" value="C:centriole"/>
    <property type="evidence" value="ECO:0007669"/>
    <property type="project" value="UniProtKB-SubCell"/>
</dbReference>
<evidence type="ECO:0000256" key="2">
    <source>
        <dbReference type="ARBA" id="ARBA00004120"/>
    </source>
</evidence>
<dbReference type="PANTHER" id="PTHR21502">
    <property type="entry name" value="ZINC FINGER PROTEIN DZIP1"/>
    <property type="match status" value="1"/>
</dbReference>
<keyword evidence="8 11" id="KW-0175">Coiled coil</keyword>
<feature type="compositionally biased region" description="Basic and acidic residues" evidence="12">
    <location>
        <begin position="892"/>
        <end position="911"/>
    </location>
</feature>
<dbReference type="GO" id="GO:0008270">
    <property type="term" value="F:zinc ion binding"/>
    <property type="evidence" value="ECO:0007669"/>
    <property type="project" value="UniProtKB-KW"/>
</dbReference>
<name>A0A7R8ZKF7_9CRUS</name>
<sequence>MVESPDMPSPLRVQKTNFQHRSQKIDWRKLASVDLETMSQNGDFAVLQDNIQHVTFCDVREEFPNVDLNLVKLFRLAQLIIQYFLQSQDALINSISDLRSSVSSRTKEAEDAEAATALALSELKTLRKENKFLKRTLYKESCEGGSYPWKCGACPKIFISGEYLKAHVERRHGGDPVAAVPLQPSSRISTGVVNVESRNVEAEEESRRLLEENAHLSRELALLRDELSEQEVRLRREISSSVNKGLALGLAEQRSHEISEDIAREIQKLKEVLFTELQTRRPDFSEERKRLELKAESQEKEIQELRKLLESEVPTLRRDKNSARAVTSRMSPWERMAVFVDRLMRARCRNLHEDSRNVLDVVDLTYGIQGAIVQHDKDVPLGSDTAERVGSEQLQKLSMENQHRLEAQLRDIDDKYHRGLEKLESCIQNQRDGCTGIHVAWFVGTASYPSPQEIEGTTHWILPAHLSPPIQGFWKGQKIDERANRKGRLCLGIVHEVHVDKLDTAFWMVVSISAHVAGSASRVSSAEMVLKSSSTWSTGPPILPPSKNQTLSLEVPKLVASSIPRERVPSLGQCRTPEQYPRIGTEEEGGAISSVQVPQILDFLLFLLNYSYLLFLLNYSYLLFLLNYSDYLLFLLNYSDYLLFLLNYSYLLFLLNYSYLLFLLNYSYILFLLNYSYLLFLLNYSYLLLPKRASGGSRPRPSPPVLEEAVQKEESLGTVKEDVTSDLTERLQRAGIPGDAWTIEESKLAATMAQIKRERKEFEKEMPKYSSVQSTLNRSIDQQIRLQGVTPPRRHKERGFRTVIHSIRKRVLGGSAFSWRHHDGKSRSLEALAKSLPHSAEPKLFNAEKESQRFGGSTPALNTASSRHTLGVVQPSYTPSDLEYDDDLDSVDAERGTPIDTDFHRRGDQGRRVHFSRPGASFENESTSDWSDEEEEPILKKIPVQTLPKASSKLEQDASLEDVEEEILEEFYGDPSPNVKPKIALRKTSSWDSE</sequence>
<keyword evidence="13" id="KW-0472">Membrane</keyword>
<dbReference type="PANTHER" id="PTHR21502:SF3">
    <property type="entry name" value="CILIUM ASSEMBLY PROTEIN DZIP1L"/>
    <property type="match status" value="1"/>
</dbReference>
<evidence type="ECO:0000256" key="12">
    <source>
        <dbReference type="SAM" id="MobiDB-lite"/>
    </source>
</evidence>
<keyword evidence="9" id="KW-0206">Cytoskeleton</keyword>
<evidence type="ECO:0000256" key="6">
    <source>
        <dbReference type="ARBA" id="ARBA00022771"/>
    </source>
</evidence>
<keyword evidence="5" id="KW-0479">Metal-binding</keyword>
<dbReference type="InterPro" id="IPR058883">
    <property type="entry name" value="DZIP1_dom"/>
</dbReference>
<organism evidence="14">
    <name type="scientific">Cyprideis torosa</name>
    <dbReference type="NCBI Taxonomy" id="163714"/>
    <lineage>
        <taxon>Eukaryota</taxon>
        <taxon>Metazoa</taxon>
        <taxon>Ecdysozoa</taxon>
        <taxon>Arthropoda</taxon>
        <taxon>Crustacea</taxon>
        <taxon>Oligostraca</taxon>
        <taxon>Ostracoda</taxon>
        <taxon>Podocopa</taxon>
        <taxon>Podocopida</taxon>
        <taxon>Cytherocopina</taxon>
        <taxon>Cytheroidea</taxon>
        <taxon>Cytherideidae</taxon>
        <taxon>Cyprideis</taxon>
    </lineage>
</organism>
<comment type="subcellular location">
    <subcellularLocation>
        <location evidence="2">Cytoplasm</location>
        <location evidence="2">Cytoskeleton</location>
        <location evidence="2">Cilium basal body</location>
    </subcellularLocation>
    <subcellularLocation>
        <location evidence="1">Cytoplasm</location>
        <location evidence="1">Cytoskeleton</location>
        <location evidence="1">Microtubule organizing center</location>
        <location evidence="1">Centrosome</location>
        <location evidence="1">Centriole</location>
    </subcellularLocation>
</comment>
<dbReference type="GO" id="GO:0060271">
    <property type="term" value="P:cilium assembly"/>
    <property type="evidence" value="ECO:0007669"/>
    <property type="project" value="TreeGrafter"/>
</dbReference>
<feature type="transmembrane region" description="Helical" evidence="13">
    <location>
        <begin position="641"/>
        <end position="662"/>
    </location>
</feature>
<dbReference type="OrthoDB" id="515971at2759"/>
<gene>
    <name evidence="14" type="ORF">CTOB1V02_LOCUS5104</name>
</gene>
<keyword evidence="13" id="KW-1133">Transmembrane helix</keyword>